<organism evidence="1">
    <name type="scientific">Tanacetum cinerariifolium</name>
    <name type="common">Dalmatian daisy</name>
    <name type="synonym">Chrysanthemum cinerariifolium</name>
    <dbReference type="NCBI Taxonomy" id="118510"/>
    <lineage>
        <taxon>Eukaryota</taxon>
        <taxon>Viridiplantae</taxon>
        <taxon>Streptophyta</taxon>
        <taxon>Embryophyta</taxon>
        <taxon>Tracheophyta</taxon>
        <taxon>Spermatophyta</taxon>
        <taxon>Magnoliopsida</taxon>
        <taxon>eudicotyledons</taxon>
        <taxon>Gunneridae</taxon>
        <taxon>Pentapetalae</taxon>
        <taxon>asterids</taxon>
        <taxon>campanulids</taxon>
        <taxon>Asterales</taxon>
        <taxon>Asteraceae</taxon>
        <taxon>Asteroideae</taxon>
        <taxon>Anthemideae</taxon>
        <taxon>Anthemidinae</taxon>
        <taxon>Tanacetum</taxon>
    </lineage>
</organism>
<evidence type="ECO:0000313" key="1">
    <source>
        <dbReference type="EMBL" id="GFC87234.1"/>
    </source>
</evidence>
<accession>A0A699RWL3</accession>
<dbReference type="EMBL" id="BKCJ011109262">
    <property type="protein sequence ID" value="GFC87234.1"/>
    <property type="molecule type" value="Genomic_DNA"/>
</dbReference>
<feature type="non-terminal residue" evidence="1">
    <location>
        <position position="1"/>
    </location>
</feature>
<protein>
    <submittedName>
        <fullName evidence="1">BYPASS-related protein</fullName>
    </submittedName>
</protein>
<gene>
    <name evidence="1" type="ORF">Tci_859204</name>
</gene>
<proteinExistence type="predicted"/>
<name>A0A699RWL3_TANCI</name>
<dbReference type="AlphaFoldDB" id="A0A699RWL3"/>
<sequence length="156" mass="19063">KPRPRDYTFREWMMIKVGHINVNESIKKALLKSWVIDCFEEALDPNKYPMKRRFDDYKWVFDLEIKQLADKYELGIGKKGHILDMIWENCKNTQGKAKEWWYDYWLEEDEKLENRDKKYDPLMVHIETFEITKYLFDYRNSFICVTDEIKDTLSLG</sequence>
<reference evidence="1" key="1">
    <citation type="journal article" date="2019" name="Sci. Rep.">
        <title>Draft genome of Tanacetum cinerariifolium, the natural source of mosquito coil.</title>
        <authorList>
            <person name="Yamashiro T."/>
            <person name="Shiraishi A."/>
            <person name="Satake H."/>
            <person name="Nakayama K."/>
        </authorList>
    </citation>
    <scope>NUCLEOTIDE SEQUENCE</scope>
</reference>
<comment type="caution">
    <text evidence="1">The sequence shown here is derived from an EMBL/GenBank/DDBJ whole genome shotgun (WGS) entry which is preliminary data.</text>
</comment>